<organism evidence="2 3">
    <name type="scientific">Samsonia erythrinae</name>
    <dbReference type="NCBI Taxonomy" id="160434"/>
    <lineage>
        <taxon>Bacteria</taxon>
        <taxon>Pseudomonadati</taxon>
        <taxon>Pseudomonadota</taxon>
        <taxon>Gammaproteobacteria</taxon>
        <taxon>Enterobacterales</taxon>
        <taxon>Pectobacteriaceae</taxon>
        <taxon>Samsonia</taxon>
    </lineage>
</organism>
<dbReference type="InterPro" id="IPR022204">
    <property type="entry name" value="PpdC-like_C"/>
</dbReference>
<name>A0A4R3VNN2_9GAMM</name>
<evidence type="ECO:0000313" key="3">
    <source>
        <dbReference type="Proteomes" id="UP000295433"/>
    </source>
</evidence>
<sequence>MAGSATRRRSIANQSGFSLPETLAAALLFTVSLNGLLQYHQILQQSFQHQWQQRQAWRLASQLLDAYEAGIAYHPSVTHGPTSKSEGGMSGSATLGNSVPSLEKRWQFTVSEGRQKGECRQVVARVMTPRRYQATLDRWFCRLPAVE</sequence>
<keyword evidence="3" id="KW-1185">Reference proteome</keyword>
<evidence type="ECO:0000259" key="1">
    <source>
        <dbReference type="Pfam" id="PF12528"/>
    </source>
</evidence>
<reference evidence="2 3" key="1">
    <citation type="submission" date="2019-03" db="EMBL/GenBank/DDBJ databases">
        <title>Genomic Encyclopedia of Type Strains, Phase IV (KMG-IV): sequencing the most valuable type-strain genomes for metagenomic binning, comparative biology and taxonomic classification.</title>
        <authorList>
            <person name="Goeker M."/>
        </authorList>
    </citation>
    <scope>NUCLEOTIDE SEQUENCE [LARGE SCALE GENOMIC DNA]</scope>
    <source>
        <strain evidence="2 3">DSM 16730</strain>
    </source>
</reference>
<evidence type="ECO:0000313" key="2">
    <source>
        <dbReference type="EMBL" id="TCV08634.1"/>
    </source>
</evidence>
<gene>
    <name evidence="2" type="ORF">EDC54_101137</name>
</gene>
<dbReference type="OrthoDB" id="6433494at2"/>
<protein>
    <submittedName>
        <fullName evidence="2">Prepilin peptidase dependent protein C</fullName>
    </submittedName>
</protein>
<feature type="domain" description="Prepilin peptidase dependent protein C-like C-terminal" evidence="1">
    <location>
        <begin position="39"/>
        <end position="142"/>
    </location>
</feature>
<dbReference type="Pfam" id="PF12528">
    <property type="entry name" value="T2SSppdC"/>
    <property type="match status" value="1"/>
</dbReference>
<dbReference type="RefSeq" id="WP_132452264.1">
    <property type="nucleotide sequence ID" value="NZ_JAWIZJ010000001.1"/>
</dbReference>
<comment type="caution">
    <text evidence="2">The sequence shown here is derived from an EMBL/GenBank/DDBJ whole genome shotgun (WGS) entry which is preliminary data.</text>
</comment>
<dbReference type="AlphaFoldDB" id="A0A4R3VNN2"/>
<accession>A0A4R3VNN2</accession>
<dbReference type="Proteomes" id="UP000295433">
    <property type="component" value="Unassembled WGS sequence"/>
</dbReference>
<dbReference type="EMBL" id="SMBY01000001">
    <property type="protein sequence ID" value="TCV08634.1"/>
    <property type="molecule type" value="Genomic_DNA"/>
</dbReference>
<proteinExistence type="predicted"/>